<feature type="domain" description="B box-type" evidence="7">
    <location>
        <begin position="112"/>
        <end position="153"/>
    </location>
</feature>
<protein>
    <submittedName>
        <fullName evidence="8">Uncharacterized protein</fullName>
    </submittedName>
</protein>
<evidence type="ECO:0000256" key="1">
    <source>
        <dbReference type="ARBA" id="ARBA00022723"/>
    </source>
</evidence>
<sequence>MLFCGHNFCRGCIVQVFDNQDPFSPYSCPECRTVFHEPPTLLRNLKLCNIVEHLSPKQTSPQEETQLFCTYCEFDIPAIKFCLRCETLLCDFHLKKHNRSVEHLLSEPTAFLKNQKCPLHKESLKYYCLQDSACICASCYQVGSHLDHQVETLTIASEKKLKDSMLKLIRDREELEEKIERLKQQKRKVQEQADTLRKGMKAFFMKLMKEIQVLQKTVLGEISKQKGHAFFQV</sequence>
<keyword evidence="5" id="KW-0175">Coiled coil</keyword>
<dbReference type="InterPro" id="IPR000315">
    <property type="entry name" value="Znf_B-box"/>
</dbReference>
<dbReference type="PROSITE" id="PS50119">
    <property type="entry name" value="ZF_BBOX"/>
    <property type="match status" value="1"/>
</dbReference>
<dbReference type="AlphaFoldDB" id="A0AAV2ZRZ2"/>
<evidence type="ECO:0000256" key="4">
    <source>
        <dbReference type="PROSITE-ProRule" id="PRU00024"/>
    </source>
</evidence>
<dbReference type="PANTHER" id="PTHR25465">
    <property type="entry name" value="B-BOX DOMAIN CONTAINING"/>
    <property type="match status" value="1"/>
</dbReference>
<dbReference type="EMBL" id="DYDO01000008">
    <property type="protein sequence ID" value="DBA19406.1"/>
    <property type="molecule type" value="Genomic_DNA"/>
</dbReference>
<evidence type="ECO:0000259" key="6">
    <source>
        <dbReference type="PROSITE" id="PS50089"/>
    </source>
</evidence>
<gene>
    <name evidence="8" type="ORF">GDO54_015248</name>
</gene>
<dbReference type="SUPFAM" id="SSF57850">
    <property type="entry name" value="RING/U-box"/>
    <property type="match status" value="1"/>
</dbReference>
<feature type="domain" description="RING-type" evidence="6">
    <location>
        <begin position="4"/>
        <end position="32"/>
    </location>
</feature>
<dbReference type="Gene3D" id="3.30.160.60">
    <property type="entry name" value="Classic Zinc Finger"/>
    <property type="match status" value="1"/>
</dbReference>
<evidence type="ECO:0000259" key="7">
    <source>
        <dbReference type="PROSITE" id="PS50119"/>
    </source>
</evidence>
<dbReference type="PANTHER" id="PTHR25465:SF41">
    <property type="entry name" value="E3 UBIQUITIN-PROTEIN LIGASE RNF135"/>
    <property type="match status" value="1"/>
</dbReference>
<evidence type="ECO:0000256" key="5">
    <source>
        <dbReference type="SAM" id="Coils"/>
    </source>
</evidence>
<accession>A0AAV2ZRZ2</accession>
<dbReference type="SUPFAM" id="SSF57845">
    <property type="entry name" value="B-box zinc-binding domain"/>
    <property type="match status" value="1"/>
</dbReference>
<evidence type="ECO:0000256" key="3">
    <source>
        <dbReference type="ARBA" id="ARBA00022833"/>
    </source>
</evidence>
<feature type="coiled-coil region" evidence="5">
    <location>
        <begin position="158"/>
        <end position="199"/>
    </location>
</feature>
<keyword evidence="9" id="KW-1185">Reference proteome</keyword>
<dbReference type="SMART" id="SM00336">
    <property type="entry name" value="BBOX"/>
    <property type="match status" value="1"/>
</dbReference>
<dbReference type="InterPro" id="IPR013083">
    <property type="entry name" value="Znf_RING/FYVE/PHD"/>
</dbReference>
<evidence type="ECO:0000256" key="2">
    <source>
        <dbReference type="ARBA" id="ARBA00022771"/>
    </source>
</evidence>
<dbReference type="Pfam" id="PF00643">
    <property type="entry name" value="zf-B_box"/>
    <property type="match status" value="1"/>
</dbReference>
<dbReference type="Gene3D" id="3.30.40.10">
    <property type="entry name" value="Zinc/RING finger domain, C3HC4 (zinc finger)"/>
    <property type="match status" value="1"/>
</dbReference>
<dbReference type="PROSITE" id="PS00518">
    <property type="entry name" value="ZF_RING_1"/>
    <property type="match status" value="1"/>
</dbReference>
<dbReference type="GO" id="GO:0008270">
    <property type="term" value="F:zinc ion binding"/>
    <property type="evidence" value="ECO:0007669"/>
    <property type="project" value="UniProtKB-KW"/>
</dbReference>
<dbReference type="InterPro" id="IPR001841">
    <property type="entry name" value="Znf_RING"/>
</dbReference>
<dbReference type="PROSITE" id="PS50089">
    <property type="entry name" value="ZF_RING_2"/>
    <property type="match status" value="1"/>
</dbReference>
<keyword evidence="3" id="KW-0862">Zinc</keyword>
<reference evidence="8" key="1">
    <citation type="thesis" date="2020" institute="ProQuest LLC" country="789 East Eisenhower Parkway, Ann Arbor, MI, USA">
        <title>Comparative Genomics and Chromosome Evolution.</title>
        <authorList>
            <person name="Mudd A.B."/>
        </authorList>
    </citation>
    <scope>NUCLEOTIDE SEQUENCE</scope>
    <source>
        <strain evidence="8">1538</strain>
        <tissue evidence="8">Blood</tissue>
    </source>
</reference>
<comment type="caution">
    <text evidence="8">The sequence shown here is derived from an EMBL/GenBank/DDBJ whole genome shotgun (WGS) entry which is preliminary data.</text>
</comment>
<dbReference type="InterPro" id="IPR017907">
    <property type="entry name" value="Znf_RING_CS"/>
</dbReference>
<keyword evidence="2 4" id="KW-0863">Zinc-finger</keyword>
<dbReference type="InterPro" id="IPR051051">
    <property type="entry name" value="E3_ubiq-ligase_TRIM/RNF"/>
</dbReference>
<proteinExistence type="predicted"/>
<name>A0AAV2ZRZ2_PYXAD</name>
<keyword evidence="1" id="KW-0479">Metal-binding</keyword>
<dbReference type="CDD" id="cd19769">
    <property type="entry name" value="Bbox2_TRIM16-like"/>
    <property type="match status" value="1"/>
</dbReference>
<evidence type="ECO:0000313" key="9">
    <source>
        <dbReference type="Proteomes" id="UP001181693"/>
    </source>
</evidence>
<organism evidence="8 9">
    <name type="scientific">Pyxicephalus adspersus</name>
    <name type="common">African bullfrog</name>
    <dbReference type="NCBI Taxonomy" id="30357"/>
    <lineage>
        <taxon>Eukaryota</taxon>
        <taxon>Metazoa</taxon>
        <taxon>Chordata</taxon>
        <taxon>Craniata</taxon>
        <taxon>Vertebrata</taxon>
        <taxon>Euteleostomi</taxon>
        <taxon>Amphibia</taxon>
        <taxon>Batrachia</taxon>
        <taxon>Anura</taxon>
        <taxon>Neobatrachia</taxon>
        <taxon>Ranoidea</taxon>
        <taxon>Pyxicephalidae</taxon>
        <taxon>Pyxicephalinae</taxon>
        <taxon>Pyxicephalus</taxon>
    </lineage>
</organism>
<dbReference type="Proteomes" id="UP001181693">
    <property type="component" value="Unassembled WGS sequence"/>
</dbReference>
<evidence type="ECO:0000313" key="8">
    <source>
        <dbReference type="EMBL" id="DBA19406.1"/>
    </source>
</evidence>
<dbReference type="Gene3D" id="4.10.830.40">
    <property type="match status" value="1"/>
</dbReference>